<dbReference type="Proteomes" id="UP000266441">
    <property type="component" value="Unassembled WGS sequence"/>
</dbReference>
<dbReference type="AlphaFoldDB" id="A0A399D1B4"/>
<organism evidence="1 2">
    <name type="scientific">Mariniphaga sediminis</name>
    <dbReference type="NCBI Taxonomy" id="1628158"/>
    <lineage>
        <taxon>Bacteria</taxon>
        <taxon>Pseudomonadati</taxon>
        <taxon>Bacteroidota</taxon>
        <taxon>Bacteroidia</taxon>
        <taxon>Marinilabiliales</taxon>
        <taxon>Prolixibacteraceae</taxon>
        <taxon>Mariniphaga</taxon>
    </lineage>
</organism>
<dbReference type="OrthoDB" id="997590at2"/>
<dbReference type="EMBL" id="QWET01000010">
    <property type="protein sequence ID" value="RIH64471.1"/>
    <property type="molecule type" value="Genomic_DNA"/>
</dbReference>
<dbReference type="Gene3D" id="3.30.870.10">
    <property type="entry name" value="Endonuclease Chain A"/>
    <property type="match status" value="1"/>
</dbReference>
<reference evidence="1 2" key="1">
    <citation type="journal article" date="2015" name="Int. J. Syst. Evol. Microbiol.">
        <title>Mariniphaga sediminis sp. nov., isolated from coastal sediment.</title>
        <authorList>
            <person name="Wang F.Q."/>
            <person name="Shen Q.Y."/>
            <person name="Chen G.J."/>
            <person name="Du Z.J."/>
        </authorList>
    </citation>
    <scope>NUCLEOTIDE SEQUENCE [LARGE SCALE GENOMIC DNA]</scope>
    <source>
        <strain evidence="1 2">SY21</strain>
    </source>
</reference>
<dbReference type="RefSeq" id="WP_119350630.1">
    <property type="nucleotide sequence ID" value="NZ_QWET01000010.1"/>
</dbReference>
<protein>
    <submittedName>
        <fullName evidence="1">Phosphatidylserine/phosphatidylglycerophosphate/ cardiolipin synthase family protein</fullName>
    </submittedName>
</protein>
<dbReference type="CDD" id="cd00138">
    <property type="entry name" value="PLDc_SF"/>
    <property type="match status" value="1"/>
</dbReference>
<comment type="caution">
    <text evidence="1">The sequence shown here is derived from an EMBL/GenBank/DDBJ whole genome shotgun (WGS) entry which is preliminary data.</text>
</comment>
<sequence>MRIVKPSESIDTIISVIDSAKEYLVLVSPYTNLKGWENLKDAINNAAKRGIEVLYYVREKEGIPGTEDLDVTLYEVPNLHSKMFFSEKMAVIGSAHLKYNEDINWTYILDKQSEYIDMQGFFKNNIEPFAVKHR</sequence>
<keyword evidence="2" id="KW-1185">Reference proteome</keyword>
<accession>A0A399D1B4</accession>
<name>A0A399D1B4_9BACT</name>
<evidence type="ECO:0000313" key="2">
    <source>
        <dbReference type="Proteomes" id="UP000266441"/>
    </source>
</evidence>
<gene>
    <name evidence="1" type="ORF">D1164_14015</name>
</gene>
<evidence type="ECO:0000313" key="1">
    <source>
        <dbReference type="EMBL" id="RIH64471.1"/>
    </source>
</evidence>
<proteinExistence type="predicted"/>
<dbReference type="SUPFAM" id="SSF56024">
    <property type="entry name" value="Phospholipase D/nuclease"/>
    <property type="match status" value="1"/>
</dbReference>